<dbReference type="OMA" id="NTQPYLF"/>
<dbReference type="Gene3D" id="3.30.70.330">
    <property type="match status" value="3"/>
</dbReference>
<dbReference type="EMBL" id="MCFI01000024">
    <property type="protein sequence ID" value="ORY76104.1"/>
    <property type="molecule type" value="Genomic_DNA"/>
</dbReference>
<evidence type="ECO:0000259" key="4">
    <source>
        <dbReference type="PROSITE" id="PS50102"/>
    </source>
</evidence>
<evidence type="ECO:0000313" key="5">
    <source>
        <dbReference type="EMBL" id="ORY76104.1"/>
    </source>
</evidence>
<dbReference type="AlphaFoldDB" id="A0A1Y2EXZ3"/>
<reference evidence="5 6" key="1">
    <citation type="submission" date="2016-07" db="EMBL/GenBank/DDBJ databases">
        <title>Pervasive Adenine N6-methylation of Active Genes in Fungi.</title>
        <authorList>
            <consortium name="DOE Joint Genome Institute"/>
            <person name="Mondo S.J."/>
            <person name="Dannebaum R.O."/>
            <person name="Kuo R.C."/>
            <person name="Labutti K."/>
            <person name="Haridas S."/>
            <person name="Kuo A."/>
            <person name="Salamov A."/>
            <person name="Ahrendt S.R."/>
            <person name="Lipzen A."/>
            <person name="Sullivan W."/>
            <person name="Andreopoulos W.B."/>
            <person name="Clum A."/>
            <person name="Lindquist E."/>
            <person name="Daum C."/>
            <person name="Ramamoorthy G.K."/>
            <person name="Gryganskyi A."/>
            <person name="Culley D."/>
            <person name="Magnuson J.K."/>
            <person name="James T.Y."/>
            <person name="O'Malley M.A."/>
            <person name="Stajich J.E."/>
            <person name="Spatafora J.W."/>
            <person name="Visel A."/>
            <person name="Grigoriev I.V."/>
        </authorList>
    </citation>
    <scope>NUCLEOTIDE SEQUENCE [LARGE SCALE GENOMIC DNA]</scope>
    <source>
        <strain evidence="5 6">12-1054</strain>
    </source>
</reference>
<dbReference type="PANTHER" id="PTHR47640:SF5">
    <property type="entry name" value="RRM DOMAIN-CONTAINING PROTEIN"/>
    <property type="match status" value="1"/>
</dbReference>
<dbReference type="RefSeq" id="XP_040722557.1">
    <property type="nucleotide sequence ID" value="XM_040868083.1"/>
</dbReference>
<dbReference type="InterPro" id="IPR050825">
    <property type="entry name" value="RBM42_RBP45_47-like"/>
</dbReference>
<accession>A0A1Y2EXZ3</accession>
<proteinExistence type="predicted"/>
<organism evidence="5 6">
    <name type="scientific">Protomyces lactucae-debilis</name>
    <dbReference type="NCBI Taxonomy" id="2754530"/>
    <lineage>
        <taxon>Eukaryota</taxon>
        <taxon>Fungi</taxon>
        <taxon>Dikarya</taxon>
        <taxon>Ascomycota</taxon>
        <taxon>Taphrinomycotina</taxon>
        <taxon>Taphrinomycetes</taxon>
        <taxon>Taphrinales</taxon>
        <taxon>Protomycetaceae</taxon>
        <taxon>Protomyces</taxon>
    </lineage>
</organism>
<evidence type="ECO:0000256" key="2">
    <source>
        <dbReference type="PROSITE-ProRule" id="PRU00176"/>
    </source>
</evidence>
<dbReference type="SMART" id="SM00360">
    <property type="entry name" value="RRM"/>
    <property type="match status" value="3"/>
</dbReference>
<evidence type="ECO:0000256" key="1">
    <source>
        <dbReference type="ARBA" id="ARBA00022884"/>
    </source>
</evidence>
<dbReference type="Proteomes" id="UP000193685">
    <property type="component" value="Unassembled WGS sequence"/>
</dbReference>
<dbReference type="GeneID" id="63784682"/>
<keyword evidence="1 2" id="KW-0694">RNA-binding</keyword>
<dbReference type="PANTHER" id="PTHR47640">
    <property type="entry name" value="TRNA SELENOCYSTEINE 1-ASSOCIATED PROTEIN 1-RELATED-RELATED"/>
    <property type="match status" value="1"/>
</dbReference>
<dbReference type="InterPro" id="IPR012677">
    <property type="entry name" value="Nucleotide-bd_a/b_plait_sf"/>
</dbReference>
<comment type="caution">
    <text evidence="5">The sequence shown here is derived from an EMBL/GenBank/DDBJ whole genome shotgun (WGS) entry which is preliminary data.</text>
</comment>
<dbReference type="Pfam" id="PF00076">
    <property type="entry name" value="RRM_1"/>
    <property type="match status" value="3"/>
</dbReference>
<protein>
    <recommendedName>
        <fullName evidence="4">RRM domain-containing protein</fullName>
    </recommendedName>
</protein>
<dbReference type="SUPFAM" id="SSF54928">
    <property type="entry name" value="RNA-binding domain, RBD"/>
    <property type="match status" value="3"/>
</dbReference>
<dbReference type="STRING" id="56484.A0A1Y2EXZ3"/>
<gene>
    <name evidence="5" type="ORF">BCR37DRAFT_351637</name>
</gene>
<dbReference type="InterPro" id="IPR000504">
    <property type="entry name" value="RRM_dom"/>
</dbReference>
<keyword evidence="6" id="KW-1185">Reference proteome</keyword>
<dbReference type="GO" id="GO:0003729">
    <property type="term" value="F:mRNA binding"/>
    <property type="evidence" value="ECO:0007669"/>
    <property type="project" value="InterPro"/>
</dbReference>
<dbReference type="PROSITE" id="PS50102">
    <property type="entry name" value="RRM"/>
    <property type="match status" value="3"/>
</dbReference>
<feature type="region of interest" description="Disordered" evidence="3">
    <location>
        <begin position="313"/>
        <end position="347"/>
    </location>
</feature>
<feature type="domain" description="RRM" evidence="4">
    <location>
        <begin position="242"/>
        <end position="314"/>
    </location>
</feature>
<feature type="compositionally biased region" description="Low complexity" evidence="3">
    <location>
        <begin position="329"/>
        <end position="341"/>
    </location>
</feature>
<dbReference type="InterPro" id="IPR035979">
    <property type="entry name" value="RBD_domain_sf"/>
</dbReference>
<name>A0A1Y2EXZ3_PROLT</name>
<feature type="domain" description="RRM" evidence="4">
    <location>
        <begin position="115"/>
        <end position="193"/>
    </location>
</feature>
<sequence length="461" mass="51158">MSADTAHGPAAQLPRHDPDTRRAVYVGNLPMTMDEDALREIFAVAGGIQSVKLVEKATLNCTLKYAFVEYDDPASAQVAIETLNGRTIRGCVLRVNVAYQSTTIANAREETATHFTLFVGDLAADVRDAELAEAFSAYRSVSDTRVMWDMKTRHSRGYGFVSFRDRSEAERAMHDKTGTYISSRAIRINWANMKQATSADSFLTQSAPGSHILFNIAPANLQAMGVAEQYAIVVLQTSLACSTIYMGNLAADTNKQDLTPMLSAFGLVLELMMYPERGFAFARLDTHEHAALAIVQLQGLVIKGRPLKCSWQTKGERGRQAKRLDVEHPIQSSSSTQSMPTSPQPFSPLQNNYIANMGLGIMDNPSLQYPVANAYANPRSVATQSFYPTSPLSPMMFGLNSPQFQSMQPFEMQMRQHMQQQQHHIQYQMAAQYYQSQGMQSPAMYQDGTMQSIQDQMGHSE</sequence>
<dbReference type="OrthoDB" id="8093034at2759"/>
<evidence type="ECO:0000313" key="6">
    <source>
        <dbReference type="Proteomes" id="UP000193685"/>
    </source>
</evidence>
<feature type="domain" description="RRM" evidence="4">
    <location>
        <begin position="22"/>
        <end position="100"/>
    </location>
</feature>
<evidence type="ECO:0000256" key="3">
    <source>
        <dbReference type="SAM" id="MobiDB-lite"/>
    </source>
</evidence>
<feature type="compositionally biased region" description="Basic and acidic residues" evidence="3">
    <location>
        <begin position="314"/>
        <end position="328"/>
    </location>
</feature>